<proteinExistence type="predicted"/>
<evidence type="ECO:0008006" key="4">
    <source>
        <dbReference type="Google" id="ProtNLM"/>
    </source>
</evidence>
<dbReference type="EMBL" id="BDSP01000022">
    <property type="protein sequence ID" value="GAX10628.1"/>
    <property type="molecule type" value="Genomic_DNA"/>
</dbReference>
<feature type="compositionally biased region" description="Polar residues" evidence="1">
    <location>
        <begin position="47"/>
        <end position="69"/>
    </location>
</feature>
<dbReference type="PANTHER" id="PTHR12975">
    <property type="entry name" value="TRANSPORT PROTEIN TRAPP"/>
    <property type="match status" value="1"/>
</dbReference>
<reference evidence="2 3" key="1">
    <citation type="journal article" date="2015" name="Plant Cell">
        <title>Oil accumulation by the oleaginous diatom Fistulifera solaris as revealed by the genome and transcriptome.</title>
        <authorList>
            <person name="Tanaka T."/>
            <person name="Maeda Y."/>
            <person name="Veluchamy A."/>
            <person name="Tanaka M."/>
            <person name="Abida H."/>
            <person name="Marechal E."/>
            <person name="Bowler C."/>
            <person name="Muto M."/>
            <person name="Sunaga Y."/>
            <person name="Tanaka M."/>
            <person name="Yoshino T."/>
            <person name="Taniguchi T."/>
            <person name="Fukuda Y."/>
            <person name="Nemoto M."/>
            <person name="Matsumoto M."/>
            <person name="Wong P.S."/>
            <person name="Aburatani S."/>
            <person name="Fujibuchi W."/>
        </authorList>
    </citation>
    <scope>NUCLEOTIDE SEQUENCE [LARGE SCALE GENOMIC DNA]</scope>
    <source>
        <strain evidence="2 3">JPCC DA0580</strain>
    </source>
</reference>
<dbReference type="Proteomes" id="UP000198406">
    <property type="component" value="Unassembled WGS sequence"/>
</dbReference>
<evidence type="ECO:0000256" key="1">
    <source>
        <dbReference type="SAM" id="MobiDB-lite"/>
    </source>
</evidence>
<dbReference type="InterPro" id="IPR011990">
    <property type="entry name" value="TPR-like_helical_dom_sf"/>
</dbReference>
<dbReference type="OrthoDB" id="437922at2759"/>
<evidence type="ECO:0000313" key="2">
    <source>
        <dbReference type="EMBL" id="GAX10628.1"/>
    </source>
</evidence>
<keyword evidence="3" id="KW-1185">Reference proteome</keyword>
<feature type="compositionally biased region" description="Low complexity" evidence="1">
    <location>
        <begin position="101"/>
        <end position="114"/>
    </location>
</feature>
<feature type="region of interest" description="Disordered" evidence="1">
    <location>
        <begin position="1"/>
        <end position="129"/>
    </location>
</feature>
<sequence>MTNPSRPLGTLPPPPRVANTTNNKATAAAPQNEPHHTNVPIPGLSSAPPSANFSATTSGMSSLFTTSGSLPPPPKLVPTTSTTSNKSSLPPATVNISPNAPTRTTTTTTTTTSNTPPPKAKLSKTSPPHPLLARRHRHLPVLILASESAHQLAHKNDLRLVDLLQGLYNHMLAGYQNNQSPPTIPPFRSLARFLNLTWQDLQIRFVEEFQTMNDTEAADSLSREAQIHATDGNLESELCLLEDQVDNLLLDESPSLLSVTHEERQRQLDQIHKDAFDLTSPLTIPWLQRYRQALDESTEDAPHDLFHCPALCLLVATTHEDALATVRALRASQFYLPTAFQNGLMNPQALQHQVLVLHDNVDGAQNWNEQSLQQDLRKEFGAASAVVRINSLSLETARQLATEETSDLWSGGGQLGNCLSMNDRASLRQFLTSLAVEALLPALEHRIATLNAVVSERKKGVRNALKSFWRTGKPKESESIDENAGKGTDVVRYKFDTVENQTRLLADTLFLVADYEQAYGTYRLIKDDLKQDKAHAHYASVQELMALCLYHMDAYGRAREIFSLIENAMWSYSRAAEEERVGVSGRVAAASLSTRLATRLCLVLTATQNVITGRHLEVADLLASASSNENALGAAVLLEQGSAHYFHAELYRKYAFHMLMSGHMYRSAEQNHHAFRCFTSALYIYRDGNWDELHNHIRSALAAQLFSMGRMAIALQLYGKLVGCSEGGRVSTKSQQKYVNNLLEICSDYPKKALAGADRLAAPSHLTGLQRDAIRKEKLDRIVQVVRYTKGASRVLELLHVNLPLIDDHSVAVLAEEASYHRQKNVPDLGEAHRGSEEIWDELMLCTNAELRAVKEDKAKVDNDVISTALRSIHDPEIRKVITEIDKEHLNRSREERAKRSASYREMPPIRAQREPYFIEFVMKNPLGIPVDLNDIQLVAKMTSADICCTNEDAISITQLVSYNEQPKWTFQSGQEEFLIADFCRLSSGSGEDEKGRWKAAAEASPFFVVTKANATLDPEGSKRIALGICPLEKGDLEVLGVRFRLFDAVWVYHQFEIKGRLLQNTRANRANRVRGEPMLLRAKVERGMPCLTIELLPAQQSAPVGPALEGQIRPWILRVENIGTAPATNATLKTNIPWIRILHKSTQQHDGVPNSLGPSGTLMSFPLKEGNLYPGESIDVPIEMRTPQSGKQGLYMLFRYELLSDDENERGRFRWLKKMFEVNIYPSVTLATSLVPSNRISSENTLSLEVANNRTDSPDDTNIAVSKVSLASWNYQLIPFEGQFDESVVELGWQERVASHFRVLPIGDDGSKHSVLSQSDFLKPIPQQLNDSDSLVSFLCLESAHAIFEDTLTKHRIALARAEAAHDASNQQPRSIAQIRRANTALTGQESDTEPAELVVDATSVRKLCPRNVDEERVHLILSWHCKNSAIRGALFVRDLFVRPKMDIKGCPILVTASYPSRLSHDFVTGPATIPFQVHLKNRLTKASVSFEFSLEATESLHFSGPVSLENKLDADGELSIPFQALVTSTGVYNLQKLRLNVIQKETVSYRFSLQWLVTVTNDTESNPWPNKVQSLSS</sequence>
<comment type="caution">
    <text evidence="2">The sequence shown here is derived from an EMBL/GenBank/DDBJ whole genome shotgun (WGS) entry which is preliminary data.</text>
</comment>
<accession>A0A1Z5J9Y2</accession>
<dbReference type="InParanoid" id="A0A1Z5J9Y2"/>
<dbReference type="Pfam" id="PF12739">
    <property type="entry name" value="TRAPPC-Trs85"/>
    <property type="match status" value="1"/>
</dbReference>
<feature type="compositionally biased region" description="Low complexity" evidence="1">
    <location>
        <begin position="18"/>
        <end position="29"/>
    </location>
</feature>
<dbReference type="SUPFAM" id="SSF48452">
    <property type="entry name" value="TPR-like"/>
    <property type="match status" value="1"/>
</dbReference>
<name>A0A1Z5J9Y2_FISSO</name>
<dbReference type="GO" id="GO:1990072">
    <property type="term" value="C:TRAPPIII protein complex"/>
    <property type="evidence" value="ECO:0007669"/>
    <property type="project" value="TreeGrafter"/>
</dbReference>
<evidence type="ECO:0000313" key="3">
    <source>
        <dbReference type="Proteomes" id="UP000198406"/>
    </source>
</evidence>
<dbReference type="PANTHER" id="PTHR12975:SF6">
    <property type="entry name" value="TRAFFICKING PROTEIN PARTICLE COMPLEX SUBUNIT 8"/>
    <property type="match status" value="1"/>
</dbReference>
<dbReference type="InterPro" id="IPR024420">
    <property type="entry name" value="TRAPP_III_complex_Trs85"/>
</dbReference>
<feature type="compositionally biased region" description="Polar residues" evidence="1">
    <location>
        <begin position="78"/>
        <end position="100"/>
    </location>
</feature>
<gene>
    <name evidence="2" type="ORF">FisN_14Lh135</name>
</gene>
<organism evidence="2 3">
    <name type="scientific">Fistulifera solaris</name>
    <name type="common">Oleaginous diatom</name>
    <dbReference type="NCBI Taxonomy" id="1519565"/>
    <lineage>
        <taxon>Eukaryota</taxon>
        <taxon>Sar</taxon>
        <taxon>Stramenopiles</taxon>
        <taxon>Ochrophyta</taxon>
        <taxon>Bacillariophyta</taxon>
        <taxon>Bacillariophyceae</taxon>
        <taxon>Bacillariophycidae</taxon>
        <taxon>Naviculales</taxon>
        <taxon>Naviculaceae</taxon>
        <taxon>Fistulifera</taxon>
    </lineage>
</organism>
<protein>
    <recommendedName>
        <fullName evidence="4">Trafficking protein particle complex subunit 8</fullName>
    </recommendedName>
</protein>